<dbReference type="Gene3D" id="3.50.30.40">
    <property type="entry name" value="Ribonuclease E inhibitor RraA/RraA-like"/>
    <property type="match status" value="1"/>
</dbReference>
<dbReference type="SUPFAM" id="SSF89562">
    <property type="entry name" value="RraA-like"/>
    <property type="match status" value="1"/>
</dbReference>
<dbReference type="STRING" id="1429043.X474_22045"/>
<dbReference type="InParanoid" id="A0A0D2J0X8"/>
<organism evidence="6 7">
    <name type="scientific">Dethiosulfatarculus sandiegensis</name>
    <dbReference type="NCBI Taxonomy" id="1429043"/>
    <lineage>
        <taxon>Bacteria</taxon>
        <taxon>Pseudomonadati</taxon>
        <taxon>Thermodesulfobacteriota</taxon>
        <taxon>Desulfarculia</taxon>
        <taxon>Desulfarculales</taxon>
        <taxon>Desulfarculaceae</taxon>
        <taxon>Dethiosulfatarculus</taxon>
    </lineage>
</organism>
<feature type="binding site" evidence="5">
    <location>
        <position position="164"/>
    </location>
    <ligand>
        <name>substrate</name>
    </ligand>
</feature>
<dbReference type="Pfam" id="PF03737">
    <property type="entry name" value="RraA-like"/>
    <property type="match status" value="1"/>
</dbReference>
<feature type="binding site" evidence="5">
    <location>
        <begin position="142"/>
        <end position="145"/>
    </location>
    <ligand>
        <name>substrate</name>
    </ligand>
</feature>
<keyword evidence="5" id="KW-0460">Magnesium</keyword>
<sequence>MCFSIRLALPPPLLQAGNAPRQGWENHFSKGFPPLDYPPTLEVKMSTTDSQTLKSLLDAGTAVISDVSDNLGLPPQSLDTSLFGLETPARSFAGPAYTIAGESHIWKDGSGDRKKLAAIDEMTPGVVPVWAGSDIKGVCCFGDLLSEAMKARGCAGVVVDGGVRDMAYLREMGLPMMVRYRTPSQAIGRWHVTEVQNTIKVRGAVQDWVSINPGDMVVADDDGVVVIPQDMVDEFVQKALAWADKDQNARQDIKEGALLLDTLDKYGHL</sequence>
<proteinExistence type="predicted"/>
<evidence type="ECO:0000313" key="6">
    <source>
        <dbReference type="EMBL" id="KIX11899.1"/>
    </source>
</evidence>
<keyword evidence="5" id="KW-0479">Metal-binding</keyword>
<evidence type="ECO:0000256" key="2">
    <source>
        <dbReference type="ARBA" id="ARBA00016549"/>
    </source>
</evidence>
<evidence type="ECO:0000256" key="1">
    <source>
        <dbReference type="ARBA" id="ARBA00001968"/>
    </source>
</evidence>
<dbReference type="InterPro" id="IPR005493">
    <property type="entry name" value="RraA/RraA-like"/>
</dbReference>
<protein>
    <recommendedName>
        <fullName evidence="2">Putative 4-hydroxy-4-methyl-2-oxoglutarate aldolase</fullName>
    </recommendedName>
    <alternativeName>
        <fullName evidence="3">Regulator of ribonuclease activity homolog</fullName>
    </alternativeName>
    <alternativeName>
        <fullName evidence="4">RraA-like protein</fullName>
    </alternativeName>
</protein>
<comment type="cofactor">
    <cofactor evidence="5">
        <name>Mg(2+)</name>
        <dbReference type="ChEBI" id="CHEBI:18420"/>
    </cofactor>
</comment>
<keyword evidence="7" id="KW-1185">Reference proteome</keyword>
<comment type="cofactor">
    <cofactor evidence="1">
        <name>a divalent metal cation</name>
        <dbReference type="ChEBI" id="CHEBI:60240"/>
    </cofactor>
</comment>
<accession>A0A0D2J0X8</accession>
<evidence type="ECO:0000313" key="7">
    <source>
        <dbReference type="Proteomes" id="UP000032233"/>
    </source>
</evidence>
<name>A0A0D2J0X8_9BACT</name>
<comment type="caution">
    <text evidence="6">The sequence shown here is derived from an EMBL/GenBank/DDBJ whole genome shotgun (WGS) entry which is preliminary data.</text>
</comment>
<dbReference type="EMBL" id="AZAC01000038">
    <property type="protein sequence ID" value="KIX11899.1"/>
    <property type="molecule type" value="Genomic_DNA"/>
</dbReference>
<dbReference type="PANTHER" id="PTHR33254:SF4">
    <property type="entry name" value="4-HYDROXY-4-METHYL-2-OXOGLUTARATE ALDOLASE 3-RELATED"/>
    <property type="match status" value="1"/>
</dbReference>
<reference evidence="6 7" key="1">
    <citation type="submission" date="2013-11" db="EMBL/GenBank/DDBJ databases">
        <title>Metagenomic analysis of a methanogenic consortium involved in long chain n-alkane degradation.</title>
        <authorList>
            <person name="Davidova I.A."/>
            <person name="Callaghan A.V."/>
            <person name="Wawrik B."/>
            <person name="Pruitt S."/>
            <person name="Marks C."/>
            <person name="Duncan K.E."/>
            <person name="Suflita J.M."/>
        </authorList>
    </citation>
    <scope>NUCLEOTIDE SEQUENCE [LARGE SCALE GENOMIC DNA]</scope>
    <source>
        <strain evidence="6 7">SPR</strain>
    </source>
</reference>
<dbReference type="Proteomes" id="UP000032233">
    <property type="component" value="Unassembled WGS sequence"/>
</dbReference>
<evidence type="ECO:0000256" key="4">
    <source>
        <dbReference type="ARBA" id="ARBA00030169"/>
    </source>
</evidence>
<gene>
    <name evidence="6" type="ORF">X474_22045</name>
</gene>
<dbReference type="InterPro" id="IPR036704">
    <property type="entry name" value="RraA/RraA-like_sf"/>
</dbReference>
<feature type="binding site" evidence="5">
    <location>
        <position position="165"/>
    </location>
    <ligand>
        <name>Mg(2+)</name>
        <dbReference type="ChEBI" id="CHEBI:18420"/>
    </ligand>
</feature>
<evidence type="ECO:0000256" key="3">
    <source>
        <dbReference type="ARBA" id="ARBA00029596"/>
    </source>
</evidence>
<dbReference type="PANTHER" id="PTHR33254">
    <property type="entry name" value="4-HYDROXY-4-METHYL-2-OXOGLUTARATE ALDOLASE 3-RELATED"/>
    <property type="match status" value="1"/>
</dbReference>
<dbReference type="FunCoup" id="A0A0D2J0X8">
    <property type="interactions" value="53"/>
</dbReference>
<evidence type="ECO:0000256" key="5">
    <source>
        <dbReference type="PIRSR" id="PIRSR605493-1"/>
    </source>
</evidence>
<dbReference type="AlphaFoldDB" id="A0A0D2J0X8"/>
<dbReference type="GO" id="GO:0046872">
    <property type="term" value="F:metal ion binding"/>
    <property type="evidence" value="ECO:0007669"/>
    <property type="project" value="UniProtKB-KW"/>
</dbReference>
<dbReference type="CDD" id="cd16841">
    <property type="entry name" value="RraA_family"/>
    <property type="match status" value="1"/>
</dbReference>